<evidence type="ECO:0000313" key="2">
    <source>
        <dbReference type="EMBL" id="MFC3811425.1"/>
    </source>
</evidence>
<evidence type="ECO:0000313" key="3">
    <source>
        <dbReference type="Proteomes" id="UP001595616"/>
    </source>
</evidence>
<evidence type="ECO:0008006" key="4">
    <source>
        <dbReference type="Google" id="ProtNLM"/>
    </source>
</evidence>
<dbReference type="Proteomes" id="UP001595616">
    <property type="component" value="Unassembled WGS sequence"/>
</dbReference>
<feature type="coiled-coil region" evidence="1">
    <location>
        <begin position="231"/>
        <end position="268"/>
    </location>
</feature>
<reference evidence="3" key="1">
    <citation type="journal article" date="2019" name="Int. J. Syst. Evol. Microbiol.">
        <title>The Global Catalogue of Microorganisms (GCM) 10K type strain sequencing project: providing services to taxonomists for standard genome sequencing and annotation.</title>
        <authorList>
            <consortium name="The Broad Institute Genomics Platform"/>
            <consortium name="The Broad Institute Genome Sequencing Center for Infectious Disease"/>
            <person name="Wu L."/>
            <person name="Ma J."/>
        </authorList>
    </citation>
    <scope>NUCLEOTIDE SEQUENCE [LARGE SCALE GENOMIC DNA]</scope>
    <source>
        <strain evidence="3">CECT 7956</strain>
    </source>
</reference>
<dbReference type="EMBL" id="JBHRYQ010000001">
    <property type="protein sequence ID" value="MFC3811425.1"/>
    <property type="molecule type" value="Genomic_DNA"/>
</dbReference>
<keyword evidence="1" id="KW-0175">Coiled coil</keyword>
<protein>
    <recommendedName>
        <fullName evidence="4">DUF4251 domain-containing protein</fullName>
    </recommendedName>
</protein>
<evidence type="ECO:0000256" key="1">
    <source>
        <dbReference type="SAM" id="Coils"/>
    </source>
</evidence>
<comment type="caution">
    <text evidence="2">The sequence shown here is derived from an EMBL/GenBank/DDBJ whole genome shotgun (WGS) entry which is preliminary data.</text>
</comment>
<keyword evidence="3" id="KW-1185">Reference proteome</keyword>
<sequence length="383" mass="43923">MRQKTLLILILITIILNGCRNELATQDNSNNDKQTKPVRINPLNNLKQVDKLLAEIAEKPQRFTVTSNKVTLVTGLKGTIIHVDPNRLETIDGSPLGDNIQIELLEMTDNCSMLLNNAQTVSNGQILVTGGAYYFNMNSNGKQLKMKQGKGIKVEFPKLTENEMELFLGERDSLGQINWIPTNKNFKSKVITDAKEPAKPIKEEVLPIEIVSELDNYLSDSLAAPEKVNKEDVSEEEYKKYLKKVKEYEELKKEIEYQRQTYQAVELMNFGWINCDRFYNDSNPKTDIQLIVNSDSLQGARIFAVFKDIRSVMTEYYFKGRKESASFRNIPKGKELTIIALSAKDQTPYIFETTINTESDRQVQVEFVRTTQIEIKEKMKRMN</sequence>
<accession>A0ABV7YWK4</accession>
<organism evidence="2 3">
    <name type="scientific">Lacihabitans lacunae</name>
    <dbReference type="NCBI Taxonomy" id="1028214"/>
    <lineage>
        <taxon>Bacteria</taxon>
        <taxon>Pseudomonadati</taxon>
        <taxon>Bacteroidota</taxon>
        <taxon>Cytophagia</taxon>
        <taxon>Cytophagales</taxon>
        <taxon>Leadbetterellaceae</taxon>
        <taxon>Lacihabitans</taxon>
    </lineage>
</organism>
<name>A0ABV7YWK4_9BACT</name>
<gene>
    <name evidence="2" type="ORF">ACFOOI_12235</name>
</gene>
<dbReference type="RefSeq" id="WP_379838266.1">
    <property type="nucleotide sequence ID" value="NZ_JBHRYQ010000001.1"/>
</dbReference>
<proteinExistence type="predicted"/>